<dbReference type="SUPFAM" id="SSF55961">
    <property type="entry name" value="Bet v1-like"/>
    <property type="match status" value="1"/>
</dbReference>
<dbReference type="AlphaFoldDB" id="A0A9W7BL86"/>
<gene>
    <name evidence="2" type="ORF">TrST_g1906</name>
</gene>
<evidence type="ECO:0000313" key="3">
    <source>
        <dbReference type="Proteomes" id="UP001165085"/>
    </source>
</evidence>
<dbReference type="OrthoDB" id="193494at2759"/>
<accession>A0A9W7BL86</accession>
<organism evidence="2 3">
    <name type="scientific">Triparma strigata</name>
    <dbReference type="NCBI Taxonomy" id="1606541"/>
    <lineage>
        <taxon>Eukaryota</taxon>
        <taxon>Sar</taxon>
        <taxon>Stramenopiles</taxon>
        <taxon>Ochrophyta</taxon>
        <taxon>Bolidophyceae</taxon>
        <taxon>Parmales</taxon>
        <taxon>Triparmaceae</taxon>
        <taxon>Triparma</taxon>
    </lineage>
</organism>
<keyword evidence="1" id="KW-1133">Transmembrane helix</keyword>
<dbReference type="InterPro" id="IPR023393">
    <property type="entry name" value="START-like_dom_sf"/>
</dbReference>
<reference evidence="3" key="1">
    <citation type="journal article" date="2023" name="Commun. Biol.">
        <title>Genome analysis of Parmales, the sister group of diatoms, reveals the evolutionary specialization of diatoms from phago-mixotrophs to photoautotrophs.</title>
        <authorList>
            <person name="Ban H."/>
            <person name="Sato S."/>
            <person name="Yoshikawa S."/>
            <person name="Yamada K."/>
            <person name="Nakamura Y."/>
            <person name="Ichinomiya M."/>
            <person name="Sato N."/>
            <person name="Blanc-Mathieu R."/>
            <person name="Endo H."/>
            <person name="Kuwata A."/>
            <person name="Ogata H."/>
        </authorList>
    </citation>
    <scope>NUCLEOTIDE SEQUENCE [LARGE SCALE GENOMIC DNA]</scope>
    <source>
        <strain evidence="3">NIES 3701</strain>
    </source>
</reference>
<evidence type="ECO:0000256" key="1">
    <source>
        <dbReference type="SAM" id="Phobius"/>
    </source>
</evidence>
<dbReference type="Proteomes" id="UP001165085">
    <property type="component" value="Unassembled WGS sequence"/>
</dbReference>
<dbReference type="Gene3D" id="3.30.530.20">
    <property type="match status" value="1"/>
</dbReference>
<dbReference type="EMBL" id="BRXY01000400">
    <property type="protein sequence ID" value="GMH92472.1"/>
    <property type="molecule type" value="Genomic_DNA"/>
</dbReference>
<keyword evidence="1" id="KW-0472">Membrane</keyword>
<keyword evidence="1" id="KW-0812">Transmembrane</keyword>
<evidence type="ECO:0000313" key="2">
    <source>
        <dbReference type="EMBL" id="GMH92472.1"/>
    </source>
</evidence>
<feature type="transmembrane region" description="Helical" evidence="1">
    <location>
        <begin position="663"/>
        <end position="686"/>
    </location>
</feature>
<sequence length="698" mass="77344">MDIVAPSTLAFTLPQLSSRLSQIGATFLSRTDTINAGGDQQARELIASFLKFAEEMNADLFRERGKEVLEATAIEQGRNYTTTSITPAQQKKGFSSVGRILSQSSQSSLIASMKIVPLQDEKVTAVSCLNSPAAEAFIKNYNKDLEVENEKVIQMDSCLQEYSEEEDSAITSGLGLLAGLKMKGAIPFRLFHSTFSTTKFLKGFYNSKEGDIYGAADFNVTGDHSRVAARLSNYFLCCRNPAFGVAEQQSQKAKSYLEVPNSHSTIHQQDYAFPSPLINRETICKMVWKRLGEKSVMVTYDPLMSHPLVENKDGKEVIRATFQAVYLVTQLDARTTKVELGLHINFGGHLPRFIVNSFIVPSFNRIVSHTQAFFALSLSLNSLTKSDGKVLGEVFVNQIKAARKRGGWKKRADLSKLGVDEFLYISVAMRKLLSLYPWFRALLHEMSLNRAKASKTVKKSLPDVNDQDAINIAKGLSTIILTCTEAEAAVDHWIAQNVALEEFEKEHVWMRSFFVEIAQFSLNTSSLGLKLRVSAGALLSMVDLATDIYMTFQFLNTAGQESYGRTSALLIGLTLAIHIFLADAQNKKSSPHFFLDTFCILIGFKPALDAYRVGSGADKLDHQLMPPLMEMTFCKGIEVVFEAIPSSVVQIFALILAEERNLGALLSILVSAATIAFTSTMINYDWDTSPEKRGKMRS</sequence>
<comment type="caution">
    <text evidence="2">The sequence shown here is derived from an EMBL/GenBank/DDBJ whole genome shotgun (WGS) entry which is preliminary data.</text>
</comment>
<name>A0A9W7BL86_9STRA</name>
<proteinExistence type="predicted"/>
<protein>
    <submittedName>
        <fullName evidence="2">Uncharacterized protein</fullName>
    </submittedName>
</protein>
<keyword evidence="3" id="KW-1185">Reference proteome</keyword>